<dbReference type="Proteomes" id="UP001275084">
    <property type="component" value="Unassembled WGS sequence"/>
</dbReference>
<dbReference type="Gene3D" id="3.40.50.150">
    <property type="entry name" value="Vaccinia Virus protein VP39"/>
    <property type="match status" value="1"/>
</dbReference>
<dbReference type="Pfam" id="PF13489">
    <property type="entry name" value="Methyltransf_23"/>
    <property type="match status" value="1"/>
</dbReference>
<sequence length="326" mass="37084">MGDTNVPIVEANPAARYDDGDESIASSTTSLTESIFDYRRLHGRPYQVSQTTEYWAPVDQTQNEAFDLLHNVHLMVSDDKLFLCPIGKNPAKVLDVGTGTGVWAVDFAHQYPSASVTGTDISAIQPTWVPPNAKFIIDDCLLQWTFPENHFDFIHLRALYGCVPDWQALYAKVFKHVKPGGWFEHVEREVKIESDHVKIPNDHVFNEWANLFYTGGERMGRSFAIAGGHWMKELMEHAGFVDIHEKKIKMPMHGWPKDANLRNAGFLAQLALDQSLDGFSTFLLTQVHGWDHEQAVAFTNKFRKESRKLSNYGWIWTTVVYGQKTL</sequence>
<organism evidence="2 3">
    <name type="scientific">Lasiosphaeria hispida</name>
    <dbReference type="NCBI Taxonomy" id="260671"/>
    <lineage>
        <taxon>Eukaryota</taxon>
        <taxon>Fungi</taxon>
        <taxon>Dikarya</taxon>
        <taxon>Ascomycota</taxon>
        <taxon>Pezizomycotina</taxon>
        <taxon>Sordariomycetes</taxon>
        <taxon>Sordariomycetidae</taxon>
        <taxon>Sordariales</taxon>
        <taxon>Lasiosphaeriaceae</taxon>
        <taxon>Lasiosphaeria</taxon>
    </lineage>
</organism>
<protein>
    <submittedName>
        <fullName evidence="2">S-adenosyl-L-methionine-dependent methyltransferase</fullName>
    </submittedName>
</protein>
<accession>A0AAJ0HK77</accession>
<keyword evidence="2" id="KW-0808">Transferase</keyword>
<proteinExistence type="inferred from homology"/>
<keyword evidence="3" id="KW-1185">Reference proteome</keyword>
<dbReference type="CDD" id="cd02440">
    <property type="entry name" value="AdoMet_MTases"/>
    <property type="match status" value="1"/>
</dbReference>
<dbReference type="GO" id="GO:0032259">
    <property type="term" value="P:methylation"/>
    <property type="evidence" value="ECO:0007669"/>
    <property type="project" value="UniProtKB-KW"/>
</dbReference>
<name>A0AAJ0HK77_9PEZI</name>
<dbReference type="PANTHER" id="PTHR43591">
    <property type="entry name" value="METHYLTRANSFERASE"/>
    <property type="match status" value="1"/>
</dbReference>
<gene>
    <name evidence="2" type="ORF">B0T25DRAFT_536715</name>
</gene>
<evidence type="ECO:0000313" key="3">
    <source>
        <dbReference type="Proteomes" id="UP001275084"/>
    </source>
</evidence>
<keyword evidence="2" id="KW-0489">Methyltransferase</keyword>
<dbReference type="InterPro" id="IPR029063">
    <property type="entry name" value="SAM-dependent_MTases_sf"/>
</dbReference>
<evidence type="ECO:0000313" key="2">
    <source>
        <dbReference type="EMBL" id="KAK3356417.1"/>
    </source>
</evidence>
<reference evidence="2" key="2">
    <citation type="submission" date="2023-06" db="EMBL/GenBank/DDBJ databases">
        <authorList>
            <consortium name="Lawrence Berkeley National Laboratory"/>
            <person name="Haridas S."/>
            <person name="Hensen N."/>
            <person name="Bonometti L."/>
            <person name="Westerberg I."/>
            <person name="Brannstrom I.O."/>
            <person name="Guillou S."/>
            <person name="Cros-Aarteil S."/>
            <person name="Calhoun S."/>
            <person name="Kuo A."/>
            <person name="Mondo S."/>
            <person name="Pangilinan J."/>
            <person name="Riley R."/>
            <person name="Labutti K."/>
            <person name="Andreopoulos B."/>
            <person name="Lipzen A."/>
            <person name="Chen C."/>
            <person name="Yanf M."/>
            <person name="Daum C."/>
            <person name="Ng V."/>
            <person name="Clum A."/>
            <person name="Steindorff A."/>
            <person name="Ohm R."/>
            <person name="Martin F."/>
            <person name="Silar P."/>
            <person name="Natvig D."/>
            <person name="Lalanne C."/>
            <person name="Gautier V."/>
            <person name="Ament-Velasquez S.L."/>
            <person name="Kruys A."/>
            <person name="Hutchinson M.I."/>
            <person name="Powell A.J."/>
            <person name="Barry K."/>
            <person name="Miller A.N."/>
            <person name="Grigoriev I.V."/>
            <person name="Debuchy R."/>
            <person name="Gladieux P."/>
            <person name="Thoren M.H."/>
            <person name="Johannesson H."/>
        </authorList>
    </citation>
    <scope>NUCLEOTIDE SEQUENCE</scope>
    <source>
        <strain evidence="2">CBS 955.72</strain>
    </source>
</reference>
<dbReference type="AlphaFoldDB" id="A0AAJ0HK77"/>
<dbReference type="SUPFAM" id="SSF53335">
    <property type="entry name" value="S-adenosyl-L-methionine-dependent methyltransferases"/>
    <property type="match status" value="1"/>
</dbReference>
<dbReference type="EMBL" id="JAUIQD010000003">
    <property type="protein sequence ID" value="KAK3356417.1"/>
    <property type="molecule type" value="Genomic_DNA"/>
</dbReference>
<evidence type="ECO:0000256" key="1">
    <source>
        <dbReference type="ARBA" id="ARBA00038158"/>
    </source>
</evidence>
<dbReference type="PANTHER" id="PTHR43591:SF10">
    <property type="entry name" value="ABC TRANSMEMBRANE TYPE-1 DOMAIN-CONTAINING PROTEIN-RELATED"/>
    <property type="match status" value="1"/>
</dbReference>
<comment type="caution">
    <text evidence="2">The sequence shown here is derived from an EMBL/GenBank/DDBJ whole genome shotgun (WGS) entry which is preliminary data.</text>
</comment>
<dbReference type="GO" id="GO:0008168">
    <property type="term" value="F:methyltransferase activity"/>
    <property type="evidence" value="ECO:0007669"/>
    <property type="project" value="UniProtKB-KW"/>
</dbReference>
<reference evidence="2" key="1">
    <citation type="journal article" date="2023" name="Mol. Phylogenet. Evol.">
        <title>Genome-scale phylogeny and comparative genomics of the fungal order Sordariales.</title>
        <authorList>
            <person name="Hensen N."/>
            <person name="Bonometti L."/>
            <person name="Westerberg I."/>
            <person name="Brannstrom I.O."/>
            <person name="Guillou S."/>
            <person name="Cros-Aarteil S."/>
            <person name="Calhoun S."/>
            <person name="Haridas S."/>
            <person name="Kuo A."/>
            <person name="Mondo S."/>
            <person name="Pangilinan J."/>
            <person name="Riley R."/>
            <person name="LaButti K."/>
            <person name="Andreopoulos B."/>
            <person name="Lipzen A."/>
            <person name="Chen C."/>
            <person name="Yan M."/>
            <person name="Daum C."/>
            <person name="Ng V."/>
            <person name="Clum A."/>
            <person name="Steindorff A."/>
            <person name="Ohm R.A."/>
            <person name="Martin F."/>
            <person name="Silar P."/>
            <person name="Natvig D.O."/>
            <person name="Lalanne C."/>
            <person name="Gautier V."/>
            <person name="Ament-Velasquez S.L."/>
            <person name="Kruys A."/>
            <person name="Hutchinson M.I."/>
            <person name="Powell A.J."/>
            <person name="Barry K."/>
            <person name="Miller A.N."/>
            <person name="Grigoriev I.V."/>
            <person name="Debuchy R."/>
            <person name="Gladieux P."/>
            <person name="Hiltunen Thoren M."/>
            <person name="Johannesson H."/>
        </authorList>
    </citation>
    <scope>NUCLEOTIDE SEQUENCE</scope>
    <source>
        <strain evidence="2">CBS 955.72</strain>
    </source>
</reference>
<comment type="similarity">
    <text evidence="1">Belongs to the methyltransferase superfamily. LaeA methyltransferase family.</text>
</comment>